<dbReference type="EMBL" id="SEYY01023255">
    <property type="protein sequence ID" value="KAB7494972.1"/>
    <property type="molecule type" value="Genomic_DNA"/>
</dbReference>
<comment type="caution">
    <text evidence="1">The sequence shown here is derived from an EMBL/GenBank/DDBJ whole genome shotgun (WGS) entry which is preliminary data.</text>
</comment>
<dbReference type="AlphaFoldDB" id="A0A5N5SM99"/>
<name>A0A5N5SM99_9CRUS</name>
<reference evidence="1 2" key="1">
    <citation type="journal article" date="2019" name="PLoS Biol.">
        <title>Sex chromosomes control vertical transmission of feminizing Wolbachia symbionts in an isopod.</title>
        <authorList>
            <person name="Becking T."/>
            <person name="Chebbi M.A."/>
            <person name="Giraud I."/>
            <person name="Moumen B."/>
            <person name="Laverre T."/>
            <person name="Caubet Y."/>
            <person name="Peccoud J."/>
            <person name="Gilbert C."/>
            <person name="Cordaux R."/>
        </authorList>
    </citation>
    <scope>NUCLEOTIDE SEQUENCE [LARGE SCALE GENOMIC DNA]</scope>
    <source>
        <strain evidence="1">ANa2</strain>
        <tissue evidence="1">Whole body excluding digestive tract and cuticle</tissue>
    </source>
</reference>
<organism evidence="1 2">
    <name type="scientific">Armadillidium nasatum</name>
    <dbReference type="NCBI Taxonomy" id="96803"/>
    <lineage>
        <taxon>Eukaryota</taxon>
        <taxon>Metazoa</taxon>
        <taxon>Ecdysozoa</taxon>
        <taxon>Arthropoda</taxon>
        <taxon>Crustacea</taxon>
        <taxon>Multicrustacea</taxon>
        <taxon>Malacostraca</taxon>
        <taxon>Eumalacostraca</taxon>
        <taxon>Peracarida</taxon>
        <taxon>Isopoda</taxon>
        <taxon>Oniscidea</taxon>
        <taxon>Crinocheta</taxon>
        <taxon>Armadillidiidae</taxon>
        <taxon>Armadillidium</taxon>
    </lineage>
</organism>
<evidence type="ECO:0000313" key="2">
    <source>
        <dbReference type="Proteomes" id="UP000326759"/>
    </source>
</evidence>
<gene>
    <name evidence="1" type="ORF">Anas_07430</name>
</gene>
<protein>
    <submittedName>
        <fullName evidence="1">Uncharacterized protein</fullName>
    </submittedName>
</protein>
<dbReference type="Pfam" id="PF15031">
    <property type="entry name" value="DUF4528"/>
    <property type="match status" value="1"/>
</dbReference>
<accession>A0A5N5SM99</accession>
<dbReference type="OrthoDB" id="9970237at2759"/>
<evidence type="ECO:0000313" key="1">
    <source>
        <dbReference type="EMBL" id="KAB7494972.1"/>
    </source>
</evidence>
<keyword evidence="2" id="KW-1185">Reference proteome</keyword>
<dbReference type="PANTHER" id="PTHR34651:SF1">
    <property type="entry name" value="SIMILAR TO ENSANGP00000021391"/>
    <property type="match status" value="1"/>
</dbReference>
<dbReference type="Proteomes" id="UP000326759">
    <property type="component" value="Unassembled WGS sequence"/>
</dbReference>
<dbReference type="InterPro" id="IPR029245">
    <property type="entry name" value="DUF4528"/>
</dbReference>
<dbReference type="PANTHER" id="PTHR34651">
    <property type="entry name" value="SIMILAR TO ENSANGP00000021391"/>
    <property type="match status" value="1"/>
</dbReference>
<sequence>FIFLPVKVLSAKSLPLASEVLTYHLKQRKFPYWTSYFIRYKDIINDQRGLSHFNWQIENCNYHILRTGCWPYIKRPYQDLSLENKFFKVIKVLNLGLPCLAYGLGASLLISCHETVHTPKGPVNIYFLYEEDKTSRF</sequence>
<feature type="non-terminal residue" evidence="1">
    <location>
        <position position="1"/>
    </location>
</feature>
<proteinExistence type="predicted"/>